<accession>A0A1I3XEV4</accession>
<dbReference type="InterPro" id="IPR036380">
    <property type="entry name" value="Isochorismatase-like_sf"/>
</dbReference>
<feature type="domain" description="Isochorismatase-like" evidence="3">
    <location>
        <begin position="16"/>
        <end position="198"/>
    </location>
</feature>
<reference evidence="5" key="1">
    <citation type="submission" date="2016-10" db="EMBL/GenBank/DDBJ databases">
        <authorList>
            <person name="Varghese N."/>
            <person name="Submissions S."/>
        </authorList>
    </citation>
    <scope>NUCLEOTIDE SEQUENCE [LARGE SCALE GENOMIC DNA]</scope>
    <source>
        <strain evidence="5">OK042</strain>
    </source>
</reference>
<sequence>MKTASVPWIFSKKSAVLIVVDMQNDFVREGAVMEVPMAREFLPQMKRLVETCRKHEIPVLFTSHVLYDHYDVSPLETAYNPVLQQKGMRASTDGIQIVSELEPQPDEHVIHKHRYDAFYNTQLETLLRNVRGPHVVDTVIIIGTVTNICCESTARSAFMRDFKVVFVSDANGGLDSESHQATLNIISKVFGRVMATEELIEEIVEKNDR</sequence>
<dbReference type="PANTHER" id="PTHR43540">
    <property type="entry name" value="PEROXYUREIDOACRYLATE/UREIDOACRYLATE AMIDOHYDROLASE-RELATED"/>
    <property type="match status" value="1"/>
</dbReference>
<organism evidence="4 5">
    <name type="scientific">Brevibacillus centrosporus</name>
    <dbReference type="NCBI Taxonomy" id="54910"/>
    <lineage>
        <taxon>Bacteria</taxon>
        <taxon>Bacillati</taxon>
        <taxon>Bacillota</taxon>
        <taxon>Bacilli</taxon>
        <taxon>Bacillales</taxon>
        <taxon>Paenibacillaceae</taxon>
        <taxon>Brevibacillus</taxon>
    </lineage>
</organism>
<dbReference type="SUPFAM" id="SSF52499">
    <property type="entry name" value="Isochorismatase-like hydrolases"/>
    <property type="match status" value="1"/>
</dbReference>
<gene>
    <name evidence="4" type="ORF">SAMN05518846_109185</name>
</gene>
<evidence type="ECO:0000313" key="4">
    <source>
        <dbReference type="EMBL" id="SFK17596.1"/>
    </source>
</evidence>
<dbReference type="InterPro" id="IPR000868">
    <property type="entry name" value="Isochorismatase-like_dom"/>
</dbReference>
<dbReference type="Pfam" id="PF00857">
    <property type="entry name" value="Isochorismatase"/>
    <property type="match status" value="1"/>
</dbReference>
<dbReference type="RefSeq" id="WP_092270252.1">
    <property type="nucleotide sequence ID" value="NZ_BJOE01000012.1"/>
</dbReference>
<dbReference type="CDD" id="cd00431">
    <property type="entry name" value="cysteine_hydrolases"/>
    <property type="match status" value="1"/>
</dbReference>
<proteinExistence type="inferred from homology"/>
<dbReference type="STRING" id="1884381.SAMN05518846_109185"/>
<evidence type="ECO:0000313" key="5">
    <source>
        <dbReference type="Proteomes" id="UP000198915"/>
    </source>
</evidence>
<protein>
    <submittedName>
        <fullName evidence="4">Ureidoacrylate peracid hydrolase</fullName>
    </submittedName>
</protein>
<dbReference type="InterPro" id="IPR050272">
    <property type="entry name" value="Isochorismatase-like_hydrls"/>
</dbReference>
<dbReference type="Gene3D" id="3.40.50.850">
    <property type="entry name" value="Isochorismatase-like"/>
    <property type="match status" value="1"/>
</dbReference>
<name>A0A1I3XEV4_9BACL</name>
<keyword evidence="5" id="KW-1185">Reference proteome</keyword>
<evidence type="ECO:0000256" key="2">
    <source>
        <dbReference type="ARBA" id="ARBA00022801"/>
    </source>
</evidence>
<dbReference type="GO" id="GO:0016787">
    <property type="term" value="F:hydrolase activity"/>
    <property type="evidence" value="ECO:0007669"/>
    <property type="project" value="UniProtKB-KW"/>
</dbReference>
<comment type="similarity">
    <text evidence="1">Belongs to the isochorismatase family.</text>
</comment>
<dbReference type="PANTHER" id="PTHR43540:SF6">
    <property type="entry name" value="ISOCHORISMATASE-LIKE DOMAIN-CONTAINING PROTEIN"/>
    <property type="match status" value="1"/>
</dbReference>
<keyword evidence="2 4" id="KW-0378">Hydrolase</keyword>
<dbReference type="AlphaFoldDB" id="A0A1I3XEV4"/>
<evidence type="ECO:0000256" key="1">
    <source>
        <dbReference type="ARBA" id="ARBA00006336"/>
    </source>
</evidence>
<dbReference type="EMBL" id="FORT01000009">
    <property type="protein sequence ID" value="SFK17596.1"/>
    <property type="molecule type" value="Genomic_DNA"/>
</dbReference>
<dbReference type="Proteomes" id="UP000198915">
    <property type="component" value="Unassembled WGS sequence"/>
</dbReference>
<evidence type="ECO:0000259" key="3">
    <source>
        <dbReference type="Pfam" id="PF00857"/>
    </source>
</evidence>